<dbReference type="Proteomes" id="UP000314982">
    <property type="component" value="Unassembled WGS sequence"/>
</dbReference>
<feature type="region of interest" description="Disordered" evidence="1">
    <location>
        <begin position="1"/>
        <end position="36"/>
    </location>
</feature>
<sequence>SVSPLSSRRRRVQKVLLEDNQITPPPEPTKEPAEQHRTTQFHGGGWLEANSGDWAAIFDSQTQTGAAKGLGEDITEQAKTIVEVSGWDSVFNSALGNTVNHNHKQTVEHNATTELSLYDNNRLAETRARRRFGLRGWGGVRMRRDRTDTDLASGGPSCSYSCDSERLMAPQVNPLTGAAFSLPSVGSINRNMDLVTTDTPWPSSSSHSPNVKPDLRQCQCLNVKWLHKPIDK</sequence>
<evidence type="ECO:0000256" key="1">
    <source>
        <dbReference type="SAM" id="MobiDB-lite"/>
    </source>
</evidence>
<reference evidence="2" key="3">
    <citation type="submission" date="2025-09" db="UniProtKB">
        <authorList>
            <consortium name="Ensembl"/>
        </authorList>
    </citation>
    <scope>IDENTIFICATION</scope>
</reference>
<name>A0A4W5LSL5_9TELE</name>
<accession>A0A4W5LSL5</accession>
<reference evidence="3" key="1">
    <citation type="submission" date="2018-06" db="EMBL/GenBank/DDBJ databases">
        <title>Genome assembly of Danube salmon.</title>
        <authorList>
            <person name="Macqueen D.J."/>
            <person name="Gundappa M.K."/>
        </authorList>
    </citation>
    <scope>NUCLEOTIDE SEQUENCE [LARGE SCALE GENOMIC DNA]</scope>
</reference>
<proteinExistence type="predicted"/>
<evidence type="ECO:0000313" key="3">
    <source>
        <dbReference type="Proteomes" id="UP000314982"/>
    </source>
</evidence>
<dbReference type="GeneTree" id="ENSGT01130000278459"/>
<dbReference type="Ensembl" id="ENSHHUT00000029179.1">
    <property type="protein sequence ID" value="ENSHHUP00000028060.1"/>
    <property type="gene ID" value="ENSHHUG00000017839.1"/>
</dbReference>
<evidence type="ECO:0000313" key="2">
    <source>
        <dbReference type="Ensembl" id="ENSHHUP00000028060.1"/>
    </source>
</evidence>
<protein>
    <submittedName>
        <fullName evidence="2">Uncharacterized protein</fullName>
    </submittedName>
</protein>
<dbReference type="AlphaFoldDB" id="A0A4W5LSL5"/>
<keyword evidence="3" id="KW-1185">Reference proteome</keyword>
<reference evidence="2" key="2">
    <citation type="submission" date="2025-08" db="UniProtKB">
        <authorList>
            <consortium name="Ensembl"/>
        </authorList>
    </citation>
    <scope>IDENTIFICATION</scope>
</reference>
<organism evidence="2 3">
    <name type="scientific">Hucho hucho</name>
    <name type="common">huchen</name>
    <dbReference type="NCBI Taxonomy" id="62062"/>
    <lineage>
        <taxon>Eukaryota</taxon>
        <taxon>Metazoa</taxon>
        <taxon>Chordata</taxon>
        <taxon>Craniata</taxon>
        <taxon>Vertebrata</taxon>
        <taxon>Euteleostomi</taxon>
        <taxon>Actinopterygii</taxon>
        <taxon>Neopterygii</taxon>
        <taxon>Teleostei</taxon>
        <taxon>Protacanthopterygii</taxon>
        <taxon>Salmoniformes</taxon>
        <taxon>Salmonidae</taxon>
        <taxon>Salmoninae</taxon>
        <taxon>Hucho</taxon>
    </lineage>
</organism>